<comment type="subcellular location">
    <subcellularLocation>
        <location evidence="1">Secreted</location>
    </subcellularLocation>
</comment>
<evidence type="ECO:0000313" key="6">
    <source>
        <dbReference type="EMBL" id="BAP56812.1"/>
    </source>
</evidence>
<evidence type="ECO:0000256" key="3">
    <source>
        <dbReference type="ARBA" id="ARBA00022729"/>
    </source>
</evidence>
<dbReference type="InterPro" id="IPR002035">
    <property type="entry name" value="VWF_A"/>
</dbReference>
<dbReference type="InterPro" id="IPR036465">
    <property type="entry name" value="vWFA_dom_sf"/>
</dbReference>
<protein>
    <submittedName>
        <fullName evidence="6">von Willebrand factor type A</fullName>
    </submittedName>
</protein>
<gene>
    <name evidence="6" type="ORF">THII_2515</name>
</gene>
<dbReference type="Pfam" id="PF25106">
    <property type="entry name" value="VWA_4"/>
    <property type="match status" value="1"/>
</dbReference>
<feature type="compositionally biased region" description="Polar residues" evidence="4">
    <location>
        <begin position="161"/>
        <end position="171"/>
    </location>
</feature>
<dbReference type="InterPro" id="IPR056861">
    <property type="entry name" value="HMCN1-like_VWA"/>
</dbReference>
<keyword evidence="3" id="KW-0732">Signal</keyword>
<keyword evidence="7" id="KW-1185">Reference proteome</keyword>
<dbReference type="HOGENOM" id="CLU_449723_0_0_6"/>
<feature type="domain" description="VWFA" evidence="5">
    <location>
        <begin position="374"/>
        <end position="570"/>
    </location>
</feature>
<evidence type="ECO:0000256" key="2">
    <source>
        <dbReference type="ARBA" id="ARBA00022525"/>
    </source>
</evidence>
<dbReference type="AlphaFoldDB" id="A0A090ALW4"/>
<dbReference type="PROSITE" id="PS50234">
    <property type="entry name" value="VWFA"/>
    <property type="match status" value="1"/>
</dbReference>
<evidence type="ECO:0000256" key="4">
    <source>
        <dbReference type="SAM" id="MobiDB-lite"/>
    </source>
</evidence>
<dbReference type="Proteomes" id="UP000031623">
    <property type="component" value="Chromosome"/>
</dbReference>
<feature type="region of interest" description="Disordered" evidence="4">
    <location>
        <begin position="148"/>
        <end position="176"/>
    </location>
</feature>
<reference evidence="6 7" key="1">
    <citation type="journal article" date="2014" name="ISME J.">
        <title>Ecophysiology of Thioploca ingrica as revealed by the complete genome sequence supplemented with proteomic evidence.</title>
        <authorList>
            <person name="Kojima H."/>
            <person name="Ogura Y."/>
            <person name="Yamamoto N."/>
            <person name="Togashi T."/>
            <person name="Mori H."/>
            <person name="Watanabe T."/>
            <person name="Nemoto F."/>
            <person name="Kurokawa K."/>
            <person name="Hayashi T."/>
            <person name="Fukui M."/>
        </authorList>
    </citation>
    <scope>NUCLEOTIDE SEQUENCE [LARGE SCALE GENOMIC DNA]</scope>
</reference>
<proteinExistence type="predicted"/>
<dbReference type="SMART" id="SM00327">
    <property type="entry name" value="VWA"/>
    <property type="match status" value="1"/>
</dbReference>
<keyword evidence="2" id="KW-0964">Secreted</keyword>
<accession>A0A090ALW4</accession>
<dbReference type="EMBL" id="AP014633">
    <property type="protein sequence ID" value="BAP56812.1"/>
    <property type="molecule type" value="Genomic_DNA"/>
</dbReference>
<dbReference type="STRING" id="40754.THII_2515"/>
<dbReference type="OrthoDB" id="9805121at2"/>
<organism evidence="6 7">
    <name type="scientific">Thioploca ingrica</name>
    <dbReference type="NCBI Taxonomy" id="40754"/>
    <lineage>
        <taxon>Bacteria</taxon>
        <taxon>Pseudomonadati</taxon>
        <taxon>Pseudomonadota</taxon>
        <taxon>Gammaproteobacteria</taxon>
        <taxon>Thiotrichales</taxon>
        <taxon>Thiotrichaceae</taxon>
        <taxon>Thioploca</taxon>
    </lineage>
</organism>
<name>A0A090ALW4_9GAMM</name>
<dbReference type="SUPFAM" id="SSF53300">
    <property type="entry name" value="vWA-like"/>
    <property type="match status" value="1"/>
</dbReference>
<dbReference type="Gene3D" id="3.40.50.410">
    <property type="entry name" value="von Willebrand factor, type A domain"/>
    <property type="match status" value="1"/>
</dbReference>
<evidence type="ECO:0000313" key="7">
    <source>
        <dbReference type="Proteomes" id="UP000031623"/>
    </source>
</evidence>
<evidence type="ECO:0000259" key="5">
    <source>
        <dbReference type="PROSITE" id="PS50234"/>
    </source>
</evidence>
<dbReference type="InterPro" id="IPR052969">
    <property type="entry name" value="Thr-specific_kinase-like"/>
</dbReference>
<evidence type="ECO:0000256" key="1">
    <source>
        <dbReference type="ARBA" id="ARBA00004613"/>
    </source>
</evidence>
<dbReference type="PANTHER" id="PTHR47763">
    <property type="entry name" value="ALPHA-PROTEIN KINASE VWKA"/>
    <property type="match status" value="1"/>
</dbReference>
<sequence>MIQTLIRLILGLGLLILSHHGYAQSISLFLNQATVSVGEPLEVAVAANREEIAAAVADVYLAVQFPDGSLYYFHSPEAISTKNQIAPLVRSWSIQTLSPMTLISLEVPKRLPSGTYKWYLTLCQIDQDVAQPVNWIANTSAQVVLTNNGDGNTSLEEESEPISSKDTTTTLAGGDMPAAVAPPSSVDSYSDDAGEVEVSSEEGVTILPFPPTDLPTKPSLPIKEDIPVQSGTLTAGDIDDNLNFTAFQRYLDKQYQADNNKILPIVKVSDRLTLQVVNAQGQGINQARIRLNPVGQTSPVMNAVTGSNGYFYLFPQFDNFNYSRLDLQISPPEDVLASPATAINTTLDLEQLEPNHVFTFTLPNTISQLPPALDLMFVIDTTGSMSDELHYLTTEIRDIISQVHDHHPQVFIRFGLVVYRDEGDEYVVKSFDFTDSLNLMQIQLSEQRAQAGGDYPEAMEQALAKAVNMQWRDGNIARLLFLVADAPPHDENLAAMLTQVRNARQKGLRIYSLAASGVADTAEWMLRVTSLLTQSRYLFLTDDSGVGYSHAEPKVACYRVTRLDQLISRVIASELAGQRFEPNETQIIRQVGTYQAGVCQTNETPAN</sequence>
<dbReference type="CDD" id="cd00198">
    <property type="entry name" value="vWFA"/>
    <property type="match status" value="1"/>
</dbReference>
<dbReference type="KEGG" id="tig:THII_2515"/>